<evidence type="ECO:0000256" key="2">
    <source>
        <dbReference type="ARBA" id="ARBA00023125"/>
    </source>
</evidence>
<dbReference type="RefSeq" id="WP_379835115.1">
    <property type="nucleotide sequence ID" value="NZ_JBHRYQ010000001.1"/>
</dbReference>
<dbReference type="SUPFAM" id="SSF46689">
    <property type="entry name" value="Homeodomain-like"/>
    <property type="match status" value="1"/>
</dbReference>
<name>A0ABV7YU31_9BACT</name>
<dbReference type="PROSITE" id="PS00041">
    <property type="entry name" value="HTH_ARAC_FAMILY_1"/>
    <property type="match status" value="1"/>
</dbReference>
<dbReference type="EMBL" id="JBHRYQ010000001">
    <property type="protein sequence ID" value="MFC3809708.1"/>
    <property type="molecule type" value="Genomic_DNA"/>
</dbReference>
<dbReference type="InterPro" id="IPR018062">
    <property type="entry name" value="HTH_AraC-typ_CS"/>
</dbReference>
<dbReference type="Proteomes" id="UP001595616">
    <property type="component" value="Unassembled WGS sequence"/>
</dbReference>
<evidence type="ECO:0000313" key="5">
    <source>
        <dbReference type="EMBL" id="MFC3809708.1"/>
    </source>
</evidence>
<comment type="caution">
    <text evidence="5">The sequence shown here is derived from an EMBL/GenBank/DDBJ whole genome shotgun (WGS) entry which is preliminary data.</text>
</comment>
<evidence type="ECO:0000256" key="3">
    <source>
        <dbReference type="ARBA" id="ARBA00023163"/>
    </source>
</evidence>
<dbReference type="InterPro" id="IPR009057">
    <property type="entry name" value="Homeodomain-like_sf"/>
</dbReference>
<keyword evidence="3" id="KW-0804">Transcription</keyword>
<dbReference type="SMART" id="SM00342">
    <property type="entry name" value="HTH_ARAC"/>
    <property type="match status" value="1"/>
</dbReference>
<evidence type="ECO:0000256" key="1">
    <source>
        <dbReference type="ARBA" id="ARBA00023015"/>
    </source>
</evidence>
<gene>
    <name evidence="5" type="ORF">ACFOOI_03495</name>
</gene>
<protein>
    <submittedName>
        <fullName evidence="5">Helix-turn-helix domain-containing protein</fullName>
    </submittedName>
</protein>
<keyword evidence="6" id="KW-1185">Reference proteome</keyword>
<dbReference type="InterPro" id="IPR018060">
    <property type="entry name" value="HTH_AraC"/>
</dbReference>
<dbReference type="Pfam" id="PF12833">
    <property type="entry name" value="HTH_18"/>
    <property type="match status" value="1"/>
</dbReference>
<organism evidence="5 6">
    <name type="scientific">Lacihabitans lacunae</name>
    <dbReference type="NCBI Taxonomy" id="1028214"/>
    <lineage>
        <taxon>Bacteria</taxon>
        <taxon>Pseudomonadati</taxon>
        <taxon>Bacteroidota</taxon>
        <taxon>Cytophagia</taxon>
        <taxon>Cytophagales</taxon>
        <taxon>Leadbetterellaceae</taxon>
        <taxon>Lacihabitans</taxon>
    </lineage>
</organism>
<keyword evidence="2" id="KW-0238">DNA-binding</keyword>
<keyword evidence="1" id="KW-0805">Transcription regulation</keyword>
<proteinExistence type="predicted"/>
<evidence type="ECO:0000259" key="4">
    <source>
        <dbReference type="PROSITE" id="PS01124"/>
    </source>
</evidence>
<dbReference type="PANTHER" id="PTHR43280:SF2">
    <property type="entry name" value="HTH-TYPE TRANSCRIPTIONAL REGULATOR EXSA"/>
    <property type="match status" value="1"/>
</dbReference>
<reference evidence="6" key="1">
    <citation type="journal article" date="2019" name="Int. J. Syst. Evol. Microbiol.">
        <title>The Global Catalogue of Microorganisms (GCM) 10K type strain sequencing project: providing services to taxonomists for standard genome sequencing and annotation.</title>
        <authorList>
            <consortium name="The Broad Institute Genomics Platform"/>
            <consortium name="The Broad Institute Genome Sequencing Center for Infectious Disease"/>
            <person name="Wu L."/>
            <person name="Ma J."/>
        </authorList>
    </citation>
    <scope>NUCLEOTIDE SEQUENCE [LARGE SCALE GENOMIC DNA]</scope>
    <source>
        <strain evidence="6">CECT 7956</strain>
    </source>
</reference>
<dbReference type="PANTHER" id="PTHR43280">
    <property type="entry name" value="ARAC-FAMILY TRANSCRIPTIONAL REGULATOR"/>
    <property type="match status" value="1"/>
</dbReference>
<accession>A0ABV7YU31</accession>
<feature type="domain" description="HTH araC/xylS-type" evidence="4">
    <location>
        <begin position="95"/>
        <end position="174"/>
    </location>
</feature>
<evidence type="ECO:0000313" key="6">
    <source>
        <dbReference type="Proteomes" id="UP001595616"/>
    </source>
</evidence>
<dbReference type="Gene3D" id="1.10.10.60">
    <property type="entry name" value="Homeodomain-like"/>
    <property type="match status" value="1"/>
</dbReference>
<dbReference type="PROSITE" id="PS01124">
    <property type="entry name" value="HTH_ARAC_FAMILY_2"/>
    <property type="match status" value="1"/>
</dbReference>
<sequence length="184" mass="20914">MEIRIKNMVCDRCITVVQNIFNKNNIKVTNLDLGVAFLTEEPSDDVLELLKNDLKAEGFEVLNSKSEILIGQVKAEAIKYVNDLTFNKPTFSIFLSKNLGQDYKVMSQLFAENEGHSIVKYLTSLKIEKVKELIEYDEYSIAQISDMLGYSSPAYLTKQFKEVTGQNPSAYKNQLTPRVSLDKL</sequence>